<dbReference type="Proteomes" id="UP000233767">
    <property type="component" value="Unassembled WGS sequence"/>
</dbReference>
<dbReference type="InterPro" id="IPR052949">
    <property type="entry name" value="PA_immunity-related"/>
</dbReference>
<accession>A0A497U7V7</accession>
<dbReference type="Pfam" id="PF00805">
    <property type="entry name" value="Pentapeptide"/>
    <property type="match status" value="1"/>
</dbReference>
<dbReference type="PANTHER" id="PTHR42999">
    <property type="entry name" value="ANTIBIOTIC RESISTANCE PROTEIN MCBG"/>
    <property type="match status" value="1"/>
</dbReference>
<name>A0A497U7V7_9FLAO</name>
<evidence type="ECO:0000313" key="3">
    <source>
        <dbReference type="Proteomes" id="UP000233767"/>
    </source>
</evidence>
<evidence type="ECO:0000313" key="1">
    <source>
        <dbReference type="EMBL" id="PKW30108.1"/>
    </source>
</evidence>
<evidence type="ECO:0000313" key="4">
    <source>
        <dbReference type="Proteomes" id="UP000275027"/>
    </source>
</evidence>
<dbReference type="EMBL" id="RCCB01000012">
    <property type="protein sequence ID" value="RLJ24448.1"/>
    <property type="molecule type" value="Genomic_DNA"/>
</dbReference>
<dbReference type="SUPFAM" id="SSF141571">
    <property type="entry name" value="Pentapeptide repeat-like"/>
    <property type="match status" value="1"/>
</dbReference>
<dbReference type="EMBL" id="PJND01000007">
    <property type="protein sequence ID" value="PKW30108.1"/>
    <property type="molecule type" value="Genomic_DNA"/>
</dbReference>
<dbReference type="RefSeq" id="WP_101471808.1">
    <property type="nucleotide sequence ID" value="NZ_JAEUTX010000026.1"/>
</dbReference>
<dbReference type="AlphaFoldDB" id="A0A497U7V7"/>
<protein>
    <submittedName>
        <fullName evidence="2">Uncharacterized protein YjbI with pentapeptide repeats</fullName>
    </submittedName>
</protein>
<gene>
    <name evidence="1" type="ORF">B0G92_1757</name>
    <name evidence="2" type="ORF">CLV50_2329</name>
</gene>
<comment type="caution">
    <text evidence="2">The sequence shown here is derived from an EMBL/GenBank/DDBJ whole genome shotgun (WGS) entry which is preliminary data.</text>
</comment>
<reference evidence="2 4" key="2">
    <citation type="submission" date="2018-10" db="EMBL/GenBank/DDBJ databases">
        <title>Genomic Encyclopedia of Archaeal and Bacterial Type Strains, Phase II (KMG-II): from individual species to whole genera.</title>
        <authorList>
            <person name="Goeker M."/>
        </authorList>
    </citation>
    <scope>NUCLEOTIDE SEQUENCE [LARGE SCALE GENOMIC DNA]</scope>
    <source>
        <strain evidence="2 4">DSM 21886</strain>
    </source>
</reference>
<dbReference type="InterPro" id="IPR001646">
    <property type="entry name" value="5peptide_repeat"/>
</dbReference>
<reference evidence="1 3" key="1">
    <citation type="submission" date="2017-12" db="EMBL/GenBank/DDBJ databases">
        <title>Genomic Encyclopedia of Type Strains, Phase III (KMG-III): the genomes of soil and plant-associated and newly described type strains.</title>
        <authorList>
            <person name="Whitman W."/>
        </authorList>
    </citation>
    <scope>NUCLEOTIDE SEQUENCE [LARGE SCALE GENOMIC DNA]</scope>
    <source>
        <strain evidence="1 3">IP-10</strain>
    </source>
</reference>
<evidence type="ECO:0000313" key="2">
    <source>
        <dbReference type="EMBL" id="RLJ24448.1"/>
    </source>
</evidence>
<proteinExistence type="predicted"/>
<keyword evidence="3" id="KW-1185">Reference proteome</keyword>
<organism evidence="2 4">
    <name type="scientific">Flavobacterium lindanitolerans</name>
    <dbReference type="NCBI Taxonomy" id="428988"/>
    <lineage>
        <taxon>Bacteria</taxon>
        <taxon>Pseudomonadati</taxon>
        <taxon>Bacteroidota</taxon>
        <taxon>Flavobacteriia</taxon>
        <taxon>Flavobacteriales</taxon>
        <taxon>Flavobacteriaceae</taxon>
        <taxon>Flavobacterium</taxon>
    </lineage>
</organism>
<dbReference type="PANTHER" id="PTHR42999:SF1">
    <property type="entry name" value="PENTAPEPTIDE REPEAT-CONTAINING PROTEIN"/>
    <property type="match status" value="1"/>
</dbReference>
<dbReference type="Proteomes" id="UP000275027">
    <property type="component" value="Unassembled WGS sequence"/>
</dbReference>
<dbReference type="Pfam" id="PF13599">
    <property type="entry name" value="Pentapeptide_4"/>
    <property type="match status" value="1"/>
</dbReference>
<dbReference type="Gene3D" id="2.160.20.80">
    <property type="entry name" value="E3 ubiquitin-protein ligase SopA"/>
    <property type="match status" value="1"/>
</dbReference>
<sequence length="190" mass="21810">MKETVHIGKTFTKVTYTEESIQKREFENCTFIDCDLYGSDFSQSQFIDCSFKGCNLSMIKLNATGLKNVVFDACKMMGIGFDYSDDFLFEVQFNDCTLDFSSFARKKMQKTKFINSSMQEVNFSETDLTKAVFEDINLNRALFNRTILVEADLSKAYNFSIDPELNFLKKAKFSLKDAGGLLEKYNIKLV</sequence>